<proteinExistence type="predicted"/>
<dbReference type="Proteomes" id="UP000092600">
    <property type="component" value="Unassembled WGS sequence"/>
</dbReference>
<name>A0A199UL10_ANACO</name>
<gene>
    <name evidence="2" type="ORF">ACMD2_25785</name>
</gene>
<evidence type="ECO:0000313" key="3">
    <source>
        <dbReference type="Proteomes" id="UP000092600"/>
    </source>
</evidence>
<dbReference type="EMBL" id="LSRQ01006987">
    <property type="protein sequence ID" value="OAY65413.1"/>
    <property type="molecule type" value="Genomic_DNA"/>
</dbReference>
<evidence type="ECO:0000313" key="2">
    <source>
        <dbReference type="EMBL" id="OAY65413.1"/>
    </source>
</evidence>
<dbReference type="AlphaFoldDB" id="A0A199UL10"/>
<sequence>METTSRKIMNGWGVAGGSRPLLQ</sequence>
<accession>A0A199UL10</accession>
<reference evidence="2 3" key="1">
    <citation type="journal article" date="2016" name="DNA Res.">
        <title>The draft genome of MD-2 pineapple using hybrid error correction of long reads.</title>
        <authorList>
            <person name="Redwan R.M."/>
            <person name="Saidin A."/>
            <person name="Kumar S.V."/>
        </authorList>
    </citation>
    <scope>NUCLEOTIDE SEQUENCE [LARGE SCALE GENOMIC DNA]</scope>
    <source>
        <strain evidence="3">cv. MD2</strain>
        <tissue evidence="2">Leaf</tissue>
    </source>
</reference>
<organism evidence="2 3">
    <name type="scientific">Ananas comosus</name>
    <name type="common">Pineapple</name>
    <name type="synonym">Ananas ananas</name>
    <dbReference type="NCBI Taxonomy" id="4615"/>
    <lineage>
        <taxon>Eukaryota</taxon>
        <taxon>Viridiplantae</taxon>
        <taxon>Streptophyta</taxon>
        <taxon>Embryophyta</taxon>
        <taxon>Tracheophyta</taxon>
        <taxon>Spermatophyta</taxon>
        <taxon>Magnoliopsida</taxon>
        <taxon>Liliopsida</taxon>
        <taxon>Poales</taxon>
        <taxon>Bromeliaceae</taxon>
        <taxon>Bromelioideae</taxon>
        <taxon>Ananas</taxon>
    </lineage>
</organism>
<evidence type="ECO:0000256" key="1">
    <source>
        <dbReference type="SAM" id="MobiDB-lite"/>
    </source>
</evidence>
<feature type="region of interest" description="Disordered" evidence="1">
    <location>
        <begin position="1"/>
        <end position="23"/>
    </location>
</feature>
<comment type="caution">
    <text evidence="2">The sequence shown here is derived from an EMBL/GenBank/DDBJ whole genome shotgun (WGS) entry which is preliminary data.</text>
</comment>
<protein>
    <submittedName>
        <fullName evidence="2">Uncharacterized protein</fullName>
    </submittedName>
</protein>